<keyword evidence="3" id="KW-1185">Reference proteome</keyword>
<accession>A0AA97ERX9</accession>
<dbReference type="RefSeq" id="WP_316984458.1">
    <property type="nucleotide sequence ID" value="NZ_CP136521.1"/>
</dbReference>
<evidence type="ECO:0000313" key="2">
    <source>
        <dbReference type="EMBL" id="WOD44798.1"/>
    </source>
</evidence>
<gene>
    <name evidence="2" type="ORF">RNZ46_05915</name>
</gene>
<dbReference type="EMBL" id="CP136521">
    <property type="protein sequence ID" value="WOD44798.1"/>
    <property type="molecule type" value="Genomic_DNA"/>
</dbReference>
<protein>
    <submittedName>
        <fullName evidence="2">DUF3857 domain-containing protein</fullName>
    </submittedName>
</protein>
<dbReference type="Gene3D" id="2.60.40.3140">
    <property type="match status" value="1"/>
</dbReference>
<dbReference type="InterPro" id="IPR024618">
    <property type="entry name" value="DUF3857"/>
</dbReference>
<dbReference type="AlphaFoldDB" id="A0AA97ERX9"/>
<evidence type="ECO:0000313" key="3">
    <source>
        <dbReference type="Proteomes" id="UP001302486"/>
    </source>
</evidence>
<dbReference type="Gene3D" id="2.60.120.1130">
    <property type="match status" value="1"/>
</dbReference>
<reference evidence="3" key="1">
    <citation type="submission" date="2024-06" db="EMBL/GenBank/DDBJ databases">
        <title>Hwangdonia haimaensis gen. nov., sp. nov., a member of the family Flavobacteriaceae isolated from the haima cold seep.</title>
        <authorList>
            <person name="Li J."/>
        </authorList>
    </citation>
    <scope>NUCLEOTIDE SEQUENCE [LARGE SCALE GENOMIC DNA]</scope>
    <source>
        <strain evidence="3">SCSIO 19198</strain>
    </source>
</reference>
<proteinExistence type="predicted"/>
<dbReference type="Proteomes" id="UP001302486">
    <property type="component" value="Chromosome"/>
</dbReference>
<feature type="domain" description="DUF3857" evidence="1">
    <location>
        <begin position="71"/>
        <end position="217"/>
    </location>
</feature>
<organism evidence="2 3">
    <name type="scientific">Hwangdonia lutea</name>
    <dbReference type="NCBI Taxonomy" id="3075823"/>
    <lineage>
        <taxon>Bacteria</taxon>
        <taxon>Pseudomonadati</taxon>
        <taxon>Bacteroidota</taxon>
        <taxon>Flavobacteriia</taxon>
        <taxon>Flavobacteriales</taxon>
        <taxon>Flavobacteriaceae</taxon>
        <taxon>Hwangdonia</taxon>
    </lineage>
</organism>
<dbReference type="Pfam" id="PF12969">
    <property type="entry name" value="DUF3857"/>
    <property type="match status" value="1"/>
</dbReference>
<name>A0AA97ERX9_9FLAO</name>
<sequence length="654" mass="76665">MLKIKFILIFVFAIQIASSQNDLFYKTYAWDENPIYKIEEGNEASIIALKDKILTEFYFQKGGLVEYFLEHRVLWLNSDDKIEQFNKIYLPYSSTSELKINKARVIKKNGEIQELDKSKILTAQDEETGKHYKFFAFEGIEKGSFIEYYYVVQRYPRYKGNRITFQTDYNKKNVEFDLYAPKNLIFDFKTYNNTPEVKLDTLSKNKNHWLLKMDNVDALQKEEVSAYHASKNFVVYKLDRNTADNSKDISSYGKVAQNIYAYYYEKLNSKTQNLLNKFIKEATMGEDLDEESFLRKLEFFIKANVFITEDGSDNFKDLNEVLNKKIANEVGVLKLYLALFKSLNIKHEIVITSDRQELKFDKNFEANNFLTDFLIYFNKTKAYLSPTELNSRYGFPPAYLTDNYGLFIKEVKVGNFVSGIGRVKYIQPIKAEKTVDKMILDIDFKEDNISSCNIKLDRSMSGYYAMYFQPFIHLVKDEAKTELIEGFAKNINKAVEITEKELVNGDPELFGVKPIQFLLNFNSEVFIEKAGKKYLFKVGELIGEQMQMYQEKERILPVENEFTRSYYRTINIKIPKGYKVANLKDINIKNTFDKDGDELLIFHSHYKLNDNLLVITADEHYRENIIETNNYEDYRTVINSAADFNKLVLVLEPI</sequence>
<evidence type="ECO:0000259" key="1">
    <source>
        <dbReference type="Pfam" id="PF12969"/>
    </source>
</evidence>
<dbReference type="KEGG" id="hws:RNZ46_05915"/>